<evidence type="ECO:0000259" key="4">
    <source>
        <dbReference type="PROSITE" id="PS51194"/>
    </source>
</evidence>
<dbReference type="Pfam" id="PF00270">
    <property type="entry name" value="DEAD"/>
    <property type="match status" value="1"/>
</dbReference>
<dbReference type="PROSITE" id="PS51194">
    <property type="entry name" value="HELICASE_CTER"/>
    <property type="match status" value="1"/>
</dbReference>
<keyword evidence="5" id="KW-0347">Helicase</keyword>
<dbReference type="Gene3D" id="3.40.50.300">
    <property type="entry name" value="P-loop containing nucleotide triphosphate hydrolases"/>
    <property type="match status" value="2"/>
</dbReference>
<dbReference type="InterPro" id="IPR014001">
    <property type="entry name" value="Helicase_ATP-bd"/>
</dbReference>
<dbReference type="PROSITE" id="PS51192">
    <property type="entry name" value="HELICASE_ATP_BIND_1"/>
    <property type="match status" value="1"/>
</dbReference>
<dbReference type="InterPro" id="IPR027417">
    <property type="entry name" value="P-loop_NTPase"/>
</dbReference>
<dbReference type="SUPFAM" id="SSF52540">
    <property type="entry name" value="P-loop containing nucleoside triphosphate hydrolases"/>
    <property type="match status" value="1"/>
</dbReference>
<comment type="caution">
    <text evidence="5">The sequence shown here is derived from an EMBL/GenBank/DDBJ whole genome shotgun (WGS) entry which is preliminary data.</text>
</comment>
<protein>
    <submittedName>
        <fullName evidence="5">DEAD/DEAH box helicase</fullName>
    </submittedName>
</protein>
<keyword evidence="1" id="KW-0547">Nucleotide-binding</keyword>
<name>A0ABU5Q895_9BACT</name>
<dbReference type="InterPro" id="IPR011545">
    <property type="entry name" value="DEAD/DEAH_box_helicase_dom"/>
</dbReference>
<dbReference type="SMART" id="SM00487">
    <property type="entry name" value="DEXDc"/>
    <property type="match status" value="1"/>
</dbReference>
<evidence type="ECO:0000256" key="2">
    <source>
        <dbReference type="ARBA" id="ARBA00022840"/>
    </source>
</evidence>
<feature type="domain" description="Helicase C-terminal" evidence="4">
    <location>
        <begin position="541"/>
        <end position="731"/>
    </location>
</feature>
<accession>A0ABU5Q895</accession>
<dbReference type="GO" id="GO:0004386">
    <property type="term" value="F:helicase activity"/>
    <property type="evidence" value="ECO:0007669"/>
    <property type="project" value="UniProtKB-KW"/>
</dbReference>
<dbReference type="RefSeq" id="WP_323296226.1">
    <property type="nucleotide sequence ID" value="NZ_JAYFUM010000008.1"/>
</dbReference>
<dbReference type="SMART" id="SM00490">
    <property type="entry name" value="HELICc"/>
    <property type="match status" value="1"/>
</dbReference>
<dbReference type="Proteomes" id="UP001302949">
    <property type="component" value="Unassembled WGS sequence"/>
</dbReference>
<evidence type="ECO:0000313" key="5">
    <source>
        <dbReference type="EMBL" id="MEA5139065.1"/>
    </source>
</evidence>
<dbReference type="PANTHER" id="PTHR13710">
    <property type="entry name" value="DNA HELICASE RECQ FAMILY MEMBER"/>
    <property type="match status" value="1"/>
</dbReference>
<organism evidence="5 6">
    <name type="scientific">Arcicella rigui</name>
    <dbReference type="NCBI Taxonomy" id="797020"/>
    <lineage>
        <taxon>Bacteria</taxon>
        <taxon>Pseudomonadati</taxon>
        <taxon>Bacteroidota</taxon>
        <taxon>Cytophagia</taxon>
        <taxon>Cytophagales</taxon>
        <taxon>Flectobacillaceae</taxon>
        <taxon>Arcicella</taxon>
    </lineage>
</organism>
<sequence>MNLKGGYIIDEIFNSFIEKRQIEDFESAINVFSKHCCYELVGVEDFQLNENTENFNKQILVAYNIVNRGNPTRASLFVTQKILQKYGFSKVKNERTGSIVFVNSDNQIIPISESLVTTEVLFESINKEIYDCIYIPILIGQIQKSFLLLWLNDIVSVSKNFQIHCNESLKEYFELAFDDLFMLIENIHILANEPFEKPNITFSDQVNANLSLGVNDDGFTYNIIPIENVETYLDKVLTTKKIRYQPIGEYDTNNKFIIHQEKIGSLLYFLNNHFRKIEFREGQLQILNRILQCKDVIGILPTGSGKSLTYQISTLLQPGVSIIIDPIRSLMIDQYDKLRQNFIDKTLYINSFDNKEARLEKLSLLSNGKIQFAIIGPERFQILEFRNFMRDFVANKLDFSYSVIDEAHCISEWGHDFRYSYLRLRDGIFKYCFNENTTEFNQIALTATASFDVIADIQRELKMAEDVLVSTPPEAIDREELKFIIEDIPNPEFVDDNSEFFIREKEVGRIKYPRIKQIIKTIPTIPFLKLDTYQKATFFNQNNGRYKNCGLIFCPTKSDTLGNGVVANLKGFWTVKPYARQFIEGLENEDYLECTTFMGQNDDGTIVSDISSNSFENQKSFLANKYNLMIATKAFGMGIDKPNIRYTIHYSIPQSVESFYQEAGRAGRNRENSVNYILYNQFDVETNNDFIRNAHKSFTRERNIFNEILTEVNYETRFFNKVIEKHLNEKFIVESYNEKFNVYLSTKNPYLNVKNKIGTKNFGFIRLNNAELQIETNWINGCDIVEAETILKETKNILKELFIGVDIEKAIRENKQKGLEDTIAETGTGYRFLNIGFENDTVEKLAFLIPLYEYHIITPVIEELKEKVPAYQAIGNNDVIFKLLKKKLILDAYDFTNNADDKTSEDLFLKNLDFEYKKLVNYNVSGINLTNDAIIKFRTEYWRIRSEQDTMRAIYRLSIVGVVDDYVVNYRDRRIFVKFSGKTNYGYKNNFENYLRRYLGMQSTKKWTLKAETREEETELRKYLFTLTDFFEFTIADKRVASAKIMDNLCSSYVKNLDKENAEKIFRENIVFYFTSKYAEELLNKINESQNQEDFEIFNYFIDKIENPPENEVGLELNNAKHILGACQRFKALGQSNEIVNLLTSFCTLLLETKINGHLPNFLNSNIIIEQVNLCNETFYYFSRKENIHNKDYLSILKKYTTLLTLVIPETQLLCTKLYKTASLFILEKNITKFTNKFVII</sequence>
<reference evidence="5 6" key="1">
    <citation type="submission" date="2023-12" db="EMBL/GenBank/DDBJ databases">
        <title>Novel species of the genus Arcicella isolated from rivers.</title>
        <authorList>
            <person name="Lu H."/>
        </authorList>
    </citation>
    <scope>NUCLEOTIDE SEQUENCE [LARGE SCALE GENOMIC DNA]</scope>
    <source>
        <strain evidence="5 6">KCTC 23307</strain>
    </source>
</reference>
<feature type="domain" description="Helicase ATP-binding" evidence="3">
    <location>
        <begin position="287"/>
        <end position="467"/>
    </location>
</feature>
<dbReference type="CDD" id="cd17920">
    <property type="entry name" value="DEXHc_RecQ"/>
    <property type="match status" value="1"/>
</dbReference>
<keyword evidence="5" id="KW-0378">Hydrolase</keyword>
<dbReference type="Pfam" id="PF00271">
    <property type="entry name" value="Helicase_C"/>
    <property type="match status" value="1"/>
</dbReference>
<gene>
    <name evidence="5" type="ORF">VB248_07965</name>
</gene>
<keyword evidence="2" id="KW-0067">ATP-binding</keyword>
<dbReference type="EMBL" id="JAYFUM010000008">
    <property type="protein sequence ID" value="MEA5139065.1"/>
    <property type="molecule type" value="Genomic_DNA"/>
</dbReference>
<proteinExistence type="predicted"/>
<dbReference type="PANTHER" id="PTHR13710:SF108">
    <property type="entry name" value="ATP-DEPENDENT DNA HELICASE Q4"/>
    <property type="match status" value="1"/>
</dbReference>
<dbReference type="InterPro" id="IPR001650">
    <property type="entry name" value="Helicase_C-like"/>
</dbReference>
<evidence type="ECO:0000256" key="1">
    <source>
        <dbReference type="ARBA" id="ARBA00022741"/>
    </source>
</evidence>
<evidence type="ECO:0000259" key="3">
    <source>
        <dbReference type="PROSITE" id="PS51192"/>
    </source>
</evidence>
<evidence type="ECO:0000313" key="6">
    <source>
        <dbReference type="Proteomes" id="UP001302949"/>
    </source>
</evidence>
<keyword evidence="6" id="KW-1185">Reference proteome</keyword>